<evidence type="ECO:0000313" key="2">
    <source>
        <dbReference type="EMBL" id="MFB9578205.1"/>
    </source>
</evidence>
<gene>
    <name evidence="2" type="ORF">ACFFTL_39545</name>
</gene>
<feature type="domain" description="Bacterial Ig-like" evidence="1">
    <location>
        <begin position="61"/>
        <end position="144"/>
    </location>
</feature>
<dbReference type="Pfam" id="PF16640">
    <property type="entry name" value="Big_3_5"/>
    <property type="match status" value="1"/>
</dbReference>
<evidence type="ECO:0000259" key="1">
    <source>
        <dbReference type="Pfam" id="PF16640"/>
    </source>
</evidence>
<reference evidence="2 3" key="1">
    <citation type="submission" date="2024-09" db="EMBL/GenBank/DDBJ databases">
        <authorList>
            <person name="Sun Q."/>
            <person name="Mori K."/>
        </authorList>
    </citation>
    <scope>NUCLEOTIDE SEQUENCE [LARGE SCALE GENOMIC DNA]</scope>
    <source>
        <strain evidence="2 3">JCM 3331</strain>
    </source>
</reference>
<protein>
    <submittedName>
        <fullName evidence="2">Ig-like domain-containing protein</fullName>
    </submittedName>
</protein>
<organism evidence="2 3">
    <name type="scientific">Streptomyces yanii</name>
    <dbReference type="NCBI Taxonomy" id="78510"/>
    <lineage>
        <taxon>Bacteria</taxon>
        <taxon>Bacillati</taxon>
        <taxon>Actinomycetota</taxon>
        <taxon>Actinomycetes</taxon>
        <taxon>Kitasatosporales</taxon>
        <taxon>Streptomycetaceae</taxon>
        <taxon>Streptomyces</taxon>
    </lineage>
</organism>
<sequence length="188" mass="19968">MTLPEVVRLPRLATDQGVETVTRWKDRAAWNLVVLAALTAVVASASPAAAAAPVGSETTVQASPSAAEIGQLVTLAAKVTCSGDPSSGLGMTFWDGGDILKTVPVTPDGAAVYEADLSTVGTHTITAAYNGNANCSASHAETTVEMSAVVPPTPPDKICWPHQHSHSQWARPHREFCWPYHHSHPRWW</sequence>
<comment type="caution">
    <text evidence="2">The sequence shown here is derived from an EMBL/GenBank/DDBJ whole genome shotgun (WGS) entry which is preliminary data.</text>
</comment>
<dbReference type="Gene3D" id="2.60.40.10">
    <property type="entry name" value="Immunoglobulins"/>
    <property type="match status" value="1"/>
</dbReference>
<proteinExistence type="predicted"/>
<dbReference type="RefSeq" id="WP_345515886.1">
    <property type="nucleotide sequence ID" value="NZ_BAAAXD010000034.1"/>
</dbReference>
<dbReference type="Proteomes" id="UP001589710">
    <property type="component" value="Unassembled WGS sequence"/>
</dbReference>
<name>A0ABV5RK07_9ACTN</name>
<accession>A0ABV5RK07</accession>
<dbReference type="EMBL" id="JBHMCG010000166">
    <property type="protein sequence ID" value="MFB9578205.1"/>
    <property type="molecule type" value="Genomic_DNA"/>
</dbReference>
<evidence type="ECO:0000313" key="3">
    <source>
        <dbReference type="Proteomes" id="UP001589710"/>
    </source>
</evidence>
<keyword evidence="3" id="KW-1185">Reference proteome</keyword>
<dbReference type="InterPro" id="IPR032109">
    <property type="entry name" value="Big_3_5"/>
</dbReference>
<dbReference type="InterPro" id="IPR013783">
    <property type="entry name" value="Ig-like_fold"/>
</dbReference>